<reference evidence="2" key="1">
    <citation type="journal article" date="2022" name="Int. J. Mol. Sci.">
        <title>Draft Genome of Tanacetum Coccineum: Genomic Comparison of Closely Related Tanacetum-Family Plants.</title>
        <authorList>
            <person name="Yamashiro T."/>
            <person name="Shiraishi A."/>
            <person name="Nakayama K."/>
            <person name="Satake H."/>
        </authorList>
    </citation>
    <scope>NUCLEOTIDE SEQUENCE</scope>
</reference>
<dbReference type="Proteomes" id="UP001151760">
    <property type="component" value="Unassembled WGS sequence"/>
</dbReference>
<proteinExistence type="predicted"/>
<keyword evidence="1" id="KW-0175">Coiled coil</keyword>
<dbReference type="Gene3D" id="1.20.5.340">
    <property type="match status" value="1"/>
</dbReference>
<reference evidence="2" key="2">
    <citation type="submission" date="2022-01" db="EMBL/GenBank/DDBJ databases">
        <authorList>
            <person name="Yamashiro T."/>
            <person name="Shiraishi A."/>
            <person name="Satake H."/>
            <person name="Nakayama K."/>
        </authorList>
    </citation>
    <scope>NUCLEOTIDE SEQUENCE</scope>
</reference>
<accession>A0ABQ5DBY7</accession>
<keyword evidence="3" id="KW-1185">Reference proteome</keyword>
<dbReference type="EMBL" id="BQNB010015136">
    <property type="protein sequence ID" value="GJT36430.1"/>
    <property type="molecule type" value="Genomic_DNA"/>
</dbReference>
<evidence type="ECO:0000313" key="3">
    <source>
        <dbReference type="Proteomes" id="UP001151760"/>
    </source>
</evidence>
<organism evidence="2 3">
    <name type="scientific">Tanacetum coccineum</name>
    <dbReference type="NCBI Taxonomy" id="301880"/>
    <lineage>
        <taxon>Eukaryota</taxon>
        <taxon>Viridiplantae</taxon>
        <taxon>Streptophyta</taxon>
        <taxon>Embryophyta</taxon>
        <taxon>Tracheophyta</taxon>
        <taxon>Spermatophyta</taxon>
        <taxon>Magnoliopsida</taxon>
        <taxon>eudicotyledons</taxon>
        <taxon>Gunneridae</taxon>
        <taxon>Pentapetalae</taxon>
        <taxon>asterids</taxon>
        <taxon>campanulids</taxon>
        <taxon>Asterales</taxon>
        <taxon>Asteraceae</taxon>
        <taxon>Asteroideae</taxon>
        <taxon>Anthemideae</taxon>
        <taxon>Anthemidinae</taxon>
        <taxon>Tanacetum</taxon>
    </lineage>
</organism>
<sequence>MSALQRLLAGAVLNPKVGIAALPTLPFITSFVSVTPERESEDQTDSMAGANLQTITAPPRFVISSDSSHHSGANIAKAEVDSFARPSIPLMTVATTVTSTVDPATTVKEKFVESFVFSGDSSSGGDNHTIGGFSDLTGSDFIVDGIRTVISLDVDLQKFFASICGMDHDQLFTEFNVGAARQISLSAELRMRAEYNIRERRRLNYVVEEKNSLLKARNAEIETLKAQLLVKEAEATEAIRLQSTDLGVKVADLAASVKVREQEVADLDAQVTFSKSQSDNLAGRVHELETSSAGIQEKVTAYENCMGKLEEFQDEQIRVMNDKFEKLYVDFVEMVLHLEEKFYPHLLTTIVGRRWLLTYGVKLAIVKCLHSPEYLDNIANHRPSLHDVFVPLVESLSSAFFWKVQRYILSHPETTTALSVTFASTSFIPPISTNDYDVHADGQEGTGADGQTGAWCGC</sequence>
<evidence type="ECO:0000313" key="2">
    <source>
        <dbReference type="EMBL" id="GJT36430.1"/>
    </source>
</evidence>
<comment type="caution">
    <text evidence="2">The sequence shown here is derived from an EMBL/GenBank/DDBJ whole genome shotgun (WGS) entry which is preliminary data.</text>
</comment>
<feature type="coiled-coil region" evidence="1">
    <location>
        <begin position="207"/>
        <end position="234"/>
    </location>
</feature>
<protein>
    <submittedName>
        <fullName evidence="2">Uncharacterized protein</fullName>
    </submittedName>
</protein>
<evidence type="ECO:0000256" key="1">
    <source>
        <dbReference type="SAM" id="Coils"/>
    </source>
</evidence>
<gene>
    <name evidence="2" type="ORF">Tco_0926849</name>
</gene>
<name>A0ABQ5DBY7_9ASTR</name>